<evidence type="ECO:0000313" key="4">
    <source>
        <dbReference type="EMBL" id="MBT9314655.1"/>
    </source>
</evidence>
<dbReference type="SUPFAM" id="SSF48452">
    <property type="entry name" value="TPR-like"/>
    <property type="match status" value="1"/>
</dbReference>
<dbReference type="Gene3D" id="1.25.40.10">
    <property type="entry name" value="Tetratricopeptide repeat domain"/>
    <property type="match status" value="1"/>
</dbReference>
<feature type="repeat" description="TPR" evidence="1">
    <location>
        <begin position="61"/>
        <end position="94"/>
    </location>
</feature>
<reference evidence="4" key="1">
    <citation type="submission" date="2020-11" db="EMBL/GenBank/DDBJ databases">
        <authorList>
            <person name="Konstantinou D."/>
            <person name="Gkelis S."/>
            <person name="Popin R."/>
            <person name="Fewer D."/>
            <person name="Sivonen K."/>
        </authorList>
    </citation>
    <scope>NUCLEOTIDE SEQUENCE</scope>
    <source>
        <strain evidence="4">TAU-MAC 1115</strain>
    </source>
</reference>
<evidence type="ECO:0008006" key="6">
    <source>
        <dbReference type="Google" id="ProtNLM"/>
    </source>
</evidence>
<gene>
    <name evidence="4" type="ORF">IXB50_04380</name>
</gene>
<dbReference type="PROSITE" id="PS50005">
    <property type="entry name" value="TPR"/>
    <property type="match status" value="1"/>
</dbReference>
<feature type="compositionally biased region" description="Low complexity" evidence="2">
    <location>
        <begin position="191"/>
        <end position="203"/>
    </location>
</feature>
<proteinExistence type="predicted"/>
<evidence type="ECO:0000256" key="2">
    <source>
        <dbReference type="SAM" id="MobiDB-lite"/>
    </source>
</evidence>
<evidence type="ECO:0000256" key="3">
    <source>
        <dbReference type="SAM" id="Phobius"/>
    </source>
</evidence>
<dbReference type="Proteomes" id="UP000717364">
    <property type="component" value="Unassembled WGS sequence"/>
</dbReference>
<feature type="region of interest" description="Disordered" evidence="2">
    <location>
        <begin position="191"/>
        <end position="216"/>
    </location>
</feature>
<comment type="caution">
    <text evidence="4">The sequence shown here is derived from an EMBL/GenBank/DDBJ whole genome shotgun (WGS) entry which is preliminary data.</text>
</comment>
<accession>A0A947DCX0</accession>
<dbReference type="AlphaFoldDB" id="A0A947DCX0"/>
<dbReference type="InterPro" id="IPR019734">
    <property type="entry name" value="TPR_rpt"/>
</dbReference>
<sequence>MHRQLRLKQSTGFFMGRDRIIENYIQRLLDWEEPVTADTLNALAEEVGLGPDDIAAIKQTAQNHLERGRSYLEFNCFDEAIEELTQATSLDPLDFEILQTLTYAYDQRYGKERNIADKKQAIALAKRCLELNPNDAESVILISSRETEANKSQLLIGLGLAVLVGFGVFRPVMNYISTQAEIRQLTEAAITPDPAPASDSPSTLNSDIPIAETGTTTSEIPPEIDIPITFDYEGLTLDSRLSRLDNYKDSSYYTLQGVLLNISDQEIDALRLNVEYLDKDGTVLEVDSKEAIGDSDASVRPGDYHAFDLIHKTTPDLANIRLSVVTSDQVPAPATYTPAPKIKYNWGGKPPTQLTFDLTARSENLDVYDITDSAYFNAEWAVTNTGDTAIRQLKLQVDFFNKQNQLILSKDVLAVYGSDAPMLSGEVRPVRVITSIDLDYGRYEVTVLEAE</sequence>
<keyword evidence="1" id="KW-0802">TPR repeat</keyword>
<evidence type="ECO:0000256" key="1">
    <source>
        <dbReference type="PROSITE-ProRule" id="PRU00339"/>
    </source>
</evidence>
<protein>
    <recommendedName>
        <fullName evidence="6">Tetratricopeptide repeat protein</fullName>
    </recommendedName>
</protein>
<keyword evidence="3" id="KW-0472">Membrane</keyword>
<evidence type="ECO:0000313" key="5">
    <source>
        <dbReference type="Proteomes" id="UP000717364"/>
    </source>
</evidence>
<dbReference type="InterPro" id="IPR011990">
    <property type="entry name" value="TPR-like_helical_dom_sf"/>
</dbReference>
<feature type="transmembrane region" description="Helical" evidence="3">
    <location>
        <begin position="154"/>
        <end position="173"/>
    </location>
</feature>
<keyword evidence="3" id="KW-0812">Transmembrane</keyword>
<keyword evidence="5" id="KW-1185">Reference proteome</keyword>
<dbReference type="RefSeq" id="WP_215607724.1">
    <property type="nucleotide sequence ID" value="NZ_JADOES010000005.1"/>
</dbReference>
<reference evidence="4" key="2">
    <citation type="journal article" date="2021" name="Mar. Drugs">
        <title>Genome Reduction and Secondary Metabolism of the Marine Sponge-Associated Cyanobacterium Leptothoe.</title>
        <authorList>
            <person name="Konstantinou D."/>
            <person name="Popin R.V."/>
            <person name="Fewer D.P."/>
            <person name="Sivonen K."/>
            <person name="Gkelis S."/>
        </authorList>
    </citation>
    <scope>NUCLEOTIDE SEQUENCE</scope>
    <source>
        <strain evidence="4">TAU-MAC 1115</strain>
    </source>
</reference>
<organism evidence="4 5">
    <name type="scientific">Leptothoe spongobia TAU-MAC 1115</name>
    <dbReference type="NCBI Taxonomy" id="1967444"/>
    <lineage>
        <taxon>Bacteria</taxon>
        <taxon>Bacillati</taxon>
        <taxon>Cyanobacteriota</taxon>
        <taxon>Cyanophyceae</taxon>
        <taxon>Nodosilineales</taxon>
        <taxon>Cymatolegaceae</taxon>
        <taxon>Leptothoe</taxon>
        <taxon>Leptothoe spongobia</taxon>
    </lineage>
</organism>
<name>A0A947DCX0_9CYAN</name>
<keyword evidence="3" id="KW-1133">Transmembrane helix</keyword>
<dbReference type="EMBL" id="JADOES010000005">
    <property type="protein sequence ID" value="MBT9314655.1"/>
    <property type="molecule type" value="Genomic_DNA"/>
</dbReference>